<dbReference type="OrthoDB" id="5168028at2"/>
<sequence>MPKCFIDCLKSGDFPMVRIKSVGCVLLALSLLVTGCGGSGGKDGGNKTAEGEVSRDTGTPKRGGSLTILRASDIDGWDLDKAIQLSTFETLPQVMEGLVRPGADGKSIEPGLAESWKLDAKAKTITFTLRPGLTFSNGQPVTSADAAFSVDLWRKGLSLGSLYAAITGTATPDPRTLVIKMNKASTFTLTWLSNGSSIVVPKDFGGMDRKEFFTKPIGAGPFVVASYKPGQQLVLDRNPRYYDAERPYLDRLTYDVVTDPNQQMLRYQSRQADMIEGVPLDLAGQIPENERMPIHPSATIHGVFVNAAKAPGSDVHFRRAVSLAIDRAQYIQAVFGGLAVPATGGLPPRVQGSVGCGCVYDTGVEKAKAELAKSSYKPGTKVELVVDAATPFSTRAGEVVASQLRAIGIDADLQKLEAQVLVDRQMQGNYNLSLGEVSSVSPTVGDIFGLIVATGGLYSGLPMKTISDAFEHLEVAQTDDERAEAVRVAETWIHDNLPYIPMAFPDRLFAVSSKVKGLEVTPFLSYPAHQLWVG</sequence>
<dbReference type="EMBL" id="FNCN01000010">
    <property type="protein sequence ID" value="SDH00095.1"/>
    <property type="molecule type" value="Genomic_DNA"/>
</dbReference>
<gene>
    <name evidence="6" type="ORF">SAMN05421505_11069</name>
</gene>
<protein>
    <submittedName>
        <fullName evidence="6">ABC-type transport system, substrate-binding protein</fullName>
    </submittedName>
</protein>
<keyword evidence="3" id="KW-0732">Signal</keyword>
<evidence type="ECO:0000256" key="1">
    <source>
        <dbReference type="ARBA" id="ARBA00005695"/>
    </source>
</evidence>
<dbReference type="SUPFAM" id="SSF53850">
    <property type="entry name" value="Periplasmic binding protein-like II"/>
    <property type="match status" value="1"/>
</dbReference>
<dbReference type="CDD" id="cd00995">
    <property type="entry name" value="PBP2_NikA_DppA_OppA_like"/>
    <property type="match status" value="1"/>
</dbReference>
<dbReference type="GO" id="GO:0015833">
    <property type="term" value="P:peptide transport"/>
    <property type="evidence" value="ECO:0007669"/>
    <property type="project" value="TreeGrafter"/>
</dbReference>
<evidence type="ECO:0000313" key="6">
    <source>
        <dbReference type="EMBL" id="SDH00095.1"/>
    </source>
</evidence>
<keyword evidence="7" id="KW-1185">Reference proteome</keyword>
<dbReference type="PANTHER" id="PTHR30290">
    <property type="entry name" value="PERIPLASMIC BINDING COMPONENT OF ABC TRANSPORTER"/>
    <property type="match status" value="1"/>
</dbReference>
<dbReference type="InterPro" id="IPR039424">
    <property type="entry name" value="SBP_5"/>
</dbReference>
<feature type="compositionally biased region" description="Basic and acidic residues" evidence="4">
    <location>
        <begin position="49"/>
        <end position="59"/>
    </location>
</feature>
<feature type="region of interest" description="Disordered" evidence="4">
    <location>
        <begin position="38"/>
        <end position="64"/>
    </location>
</feature>
<dbReference type="PIRSF" id="PIRSF002741">
    <property type="entry name" value="MppA"/>
    <property type="match status" value="1"/>
</dbReference>
<dbReference type="STRING" id="504805.SAMN05421505_11069"/>
<accession>A0A1G7YUS3</accession>
<dbReference type="Pfam" id="PF00496">
    <property type="entry name" value="SBP_bac_5"/>
    <property type="match status" value="1"/>
</dbReference>
<proteinExistence type="inferred from homology"/>
<dbReference type="InterPro" id="IPR000914">
    <property type="entry name" value="SBP_5_dom"/>
</dbReference>
<dbReference type="Gene3D" id="3.40.190.10">
    <property type="entry name" value="Periplasmic binding protein-like II"/>
    <property type="match status" value="1"/>
</dbReference>
<dbReference type="GO" id="GO:0043190">
    <property type="term" value="C:ATP-binding cassette (ABC) transporter complex"/>
    <property type="evidence" value="ECO:0007669"/>
    <property type="project" value="InterPro"/>
</dbReference>
<evidence type="ECO:0000313" key="7">
    <source>
        <dbReference type="Proteomes" id="UP000198923"/>
    </source>
</evidence>
<evidence type="ECO:0000256" key="2">
    <source>
        <dbReference type="ARBA" id="ARBA00022448"/>
    </source>
</evidence>
<evidence type="ECO:0000256" key="4">
    <source>
        <dbReference type="SAM" id="MobiDB-lite"/>
    </source>
</evidence>
<dbReference type="GO" id="GO:0042597">
    <property type="term" value="C:periplasmic space"/>
    <property type="evidence" value="ECO:0007669"/>
    <property type="project" value="UniProtKB-ARBA"/>
</dbReference>
<dbReference type="InterPro" id="IPR030678">
    <property type="entry name" value="Peptide/Ni-bd"/>
</dbReference>
<feature type="domain" description="Solute-binding protein family 5" evidence="5">
    <location>
        <begin position="108"/>
        <end position="446"/>
    </location>
</feature>
<reference evidence="6 7" key="1">
    <citation type="submission" date="2016-10" db="EMBL/GenBank/DDBJ databases">
        <authorList>
            <person name="de Groot N.N."/>
        </authorList>
    </citation>
    <scope>NUCLEOTIDE SEQUENCE [LARGE SCALE GENOMIC DNA]</scope>
    <source>
        <strain evidence="6 7">CPCC 201354</strain>
    </source>
</reference>
<dbReference type="Gene3D" id="3.10.105.10">
    <property type="entry name" value="Dipeptide-binding Protein, Domain 3"/>
    <property type="match status" value="1"/>
</dbReference>
<comment type="similarity">
    <text evidence="1">Belongs to the bacterial solute-binding protein 5 family.</text>
</comment>
<evidence type="ECO:0000259" key="5">
    <source>
        <dbReference type="Pfam" id="PF00496"/>
    </source>
</evidence>
<keyword evidence="2" id="KW-0813">Transport</keyword>
<name>A0A1G7YUS3_9ACTN</name>
<evidence type="ECO:0000256" key="3">
    <source>
        <dbReference type="ARBA" id="ARBA00022729"/>
    </source>
</evidence>
<organism evidence="6 7">
    <name type="scientific">Sinosporangium album</name>
    <dbReference type="NCBI Taxonomy" id="504805"/>
    <lineage>
        <taxon>Bacteria</taxon>
        <taxon>Bacillati</taxon>
        <taxon>Actinomycetota</taxon>
        <taxon>Actinomycetes</taxon>
        <taxon>Streptosporangiales</taxon>
        <taxon>Streptosporangiaceae</taxon>
        <taxon>Sinosporangium</taxon>
    </lineage>
</organism>
<dbReference type="Proteomes" id="UP000198923">
    <property type="component" value="Unassembled WGS sequence"/>
</dbReference>
<dbReference type="GO" id="GO:1904680">
    <property type="term" value="F:peptide transmembrane transporter activity"/>
    <property type="evidence" value="ECO:0007669"/>
    <property type="project" value="TreeGrafter"/>
</dbReference>
<dbReference type="AlphaFoldDB" id="A0A1G7YUS3"/>
<dbReference type="PANTHER" id="PTHR30290:SF9">
    <property type="entry name" value="OLIGOPEPTIDE-BINDING PROTEIN APPA"/>
    <property type="match status" value="1"/>
</dbReference>